<keyword evidence="2" id="KW-1185">Reference proteome</keyword>
<name>A0A2V1DGC9_9PLEO</name>
<feature type="non-terminal residue" evidence="1">
    <location>
        <position position="1"/>
    </location>
</feature>
<gene>
    <name evidence="1" type="ORF">DM02DRAFT_506239</name>
</gene>
<organism evidence="1 2">
    <name type="scientific">Periconia macrospinosa</name>
    <dbReference type="NCBI Taxonomy" id="97972"/>
    <lineage>
        <taxon>Eukaryota</taxon>
        <taxon>Fungi</taxon>
        <taxon>Dikarya</taxon>
        <taxon>Ascomycota</taxon>
        <taxon>Pezizomycotina</taxon>
        <taxon>Dothideomycetes</taxon>
        <taxon>Pleosporomycetidae</taxon>
        <taxon>Pleosporales</taxon>
        <taxon>Massarineae</taxon>
        <taxon>Periconiaceae</taxon>
        <taxon>Periconia</taxon>
    </lineage>
</organism>
<dbReference type="EMBL" id="KZ805444">
    <property type="protein sequence ID" value="PVH97160.1"/>
    <property type="molecule type" value="Genomic_DNA"/>
</dbReference>
<accession>A0A2V1DGC9</accession>
<dbReference type="OrthoDB" id="3798483at2759"/>
<dbReference type="Proteomes" id="UP000244855">
    <property type="component" value="Unassembled WGS sequence"/>
</dbReference>
<sequence>LSKILPISTNCRVMLTDNIWVPRGIVNGALGTVKDIVWASTIDPNNARKEMPLTLLIHFDNYNGPEYILYEGQKLVPIFPSKRDWTRGGIHCTRTQFPL</sequence>
<reference evidence="1 2" key="1">
    <citation type="journal article" date="2018" name="Sci. Rep.">
        <title>Comparative genomics provides insights into the lifestyle and reveals functional heterogeneity of dark septate endophytic fungi.</title>
        <authorList>
            <person name="Knapp D.G."/>
            <person name="Nemeth J.B."/>
            <person name="Barry K."/>
            <person name="Hainaut M."/>
            <person name="Henrissat B."/>
            <person name="Johnson J."/>
            <person name="Kuo A."/>
            <person name="Lim J.H.P."/>
            <person name="Lipzen A."/>
            <person name="Nolan M."/>
            <person name="Ohm R.A."/>
            <person name="Tamas L."/>
            <person name="Grigoriev I.V."/>
            <person name="Spatafora J.W."/>
            <person name="Nagy L.G."/>
            <person name="Kovacs G.M."/>
        </authorList>
    </citation>
    <scope>NUCLEOTIDE SEQUENCE [LARGE SCALE GENOMIC DNA]</scope>
    <source>
        <strain evidence="1 2">DSE2036</strain>
    </source>
</reference>
<dbReference type="AlphaFoldDB" id="A0A2V1DGC9"/>
<feature type="non-terminal residue" evidence="1">
    <location>
        <position position="99"/>
    </location>
</feature>
<evidence type="ECO:0000313" key="1">
    <source>
        <dbReference type="EMBL" id="PVH97160.1"/>
    </source>
</evidence>
<proteinExistence type="predicted"/>
<protein>
    <submittedName>
        <fullName evidence="1">Uncharacterized protein</fullName>
    </submittedName>
</protein>
<evidence type="ECO:0000313" key="2">
    <source>
        <dbReference type="Proteomes" id="UP000244855"/>
    </source>
</evidence>
<dbReference type="STRING" id="97972.A0A2V1DGC9"/>